<keyword evidence="2" id="KW-0805">Transcription regulation</keyword>
<gene>
    <name evidence="6" type="ORF">KDK_29080</name>
</gene>
<evidence type="ECO:0000256" key="2">
    <source>
        <dbReference type="ARBA" id="ARBA00023015"/>
    </source>
</evidence>
<evidence type="ECO:0000259" key="5">
    <source>
        <dbReference type="PROSITE" id="PS50937"/>
    </source>
</evidence>
<reference evidence="7" key="1">
    <citation type="submission" date="2018-12" db="EMBL/GenBank/DDBJ databases">
        <title>Tengunoibacter tsumagoiensis gen. nov., sp. nov., Dictyobacter kobayashii sp. nov., D. alpinus sp. nov., and D. joshuensis sp. nov. and description of Dictyobacteraceae fam. nov. within the order Ktedonobacterales isolated from Tengu-no-mugimeshi.</title>
        <authorList>
            <person name="Wang C.M."/>
            <person name="Zheng Y."/>
            <person name="Sakai Y."/>
            <person name="Toyoda A."/>
            <person name="Minakuchi Y."/>
            <person name="Abe K."/>
            <person name="Yokota A."/>
            <person name="Yabe S."/>
        </authorList>
    </citation>
    <scope>NUCLEOTIDE SEQUENCE [LARGE SCALE GENOMIC DNA]</scope>
    <source>
        <strain evidence="7">Uno11</strain>
    </source>
</reference>
<accession>A0A402AIX8</accession>
<evidence type="ECO:0000313" key="6">
    <source>
        <dbReference type="EMBL" id="GCE19108.1"/>
    </source>
</evidence>
<proteinExistence type="predicted"/>
<dbReference type="SMART" id="SM00422">
    <property type="entry name" value="HTH_MERR"/>
    <property type="match status" value="1"/>
</dbReference>
<dbReference type="PRINTS" id="PR00040">
    <property type="entry name" value="HTHMERR"/>
</dbReference>
<protein>
    <recommendedName>
        <fullName evidence="5">HTH merR-type domain-containing protein</fullName>
    </recommendedName>
</protein>
<dbReference type="Proteomes" id="UP000287188">
    <property type="component" value="Unassembled WGS sequence"/>
</dbReference>
<evidence type="ECO:0000256" key="1">
    <source>
        <dbReference type="ARBA" id="ARBA00022491"/>
    </source>
</evidence>
<dbReference type="PANTHER" id="PTHR30204:SF69">
    <property type="entry name" value="MERR-FAMILY TRANSCRIPTIONAL REGULATOR"/>
    <property type="match status" value="1"/>
</dbReference>
<keyword evidence="7" id="KW-1185">Reference proteome</keyword>
<dbReference type="PROSITE" id="PS50937">
    <property type="entry name" value="HTH_MERR_2"/>
    <property type="match status" value="1"/>
</dbReference>
<sequence>MRKLLRIGEVAQLLGVSTKTIRHYHKIALLQEPERTESGYRLYSSQDLMRLQQIRQLQSFGLPLKTIKSVLGEPTREHPLREILQALDQELAVQIGVLEQRRQRIQALLVEDTALDIEQPASAATVAWVKEILGERVAQISPEALQFEANIWAAIKDFHWPAEFNVQVQNIVNQLAGQDKMLEYLLPFYNRVLALESLPEDAVEISQLVEECRQDMDFTALMQQLHELAQQVPALEMPFADVFGELMNATLSPALRRFFVELTQPQSTYQSTIIEA</sequence>
<dbReference type="Pfam" id="PF13411">
    <property type="entry name" value="MerR_1"/>
    <property type="match status" value="1"/>
</dbReference>
<dbReference type="GO" id="GO:0003700">
    <property type="term" value="F:DNA-binding transcription factor activity"/>
    <property type="evidence" value="ECO:0007669"/>
    <property type="project" value="InterPro"/>
</dbReference>
<dbReference type="SUPFAM" id="SSF46955">
    <property type="entry name" value="Putative DNA-binding domain"/>
    <property type="match status" value="1"/>
</dbReference>
<name>A0A402AIX8_9CHLR</name>
<keyword evidence="4" id="KW-0804">Transcription</keyword>
<evidence type="ECO:0000256" key="3">
    <source>
        <dbReference type="ARBA" id="ARBA00023125"/>
    </source>
</evidence>
<dbReference type="InterPro" id="IPR000551">
    <property type="entry name" value="MerR-type_HTH_dom"/>
</dbReference>
<dbReference type="InterPro" id="IPR047057">
    <property type="entry name" value="MerR_fam"/>
</dbReference>
<dbReference type="InterPro" id="IPR009061">
    <property type="entry name" value="DNA-bd_dom_put_sf"/>
</dbReference>
<comment type="caution">
    <text evidence="6">The sequence shown here is derived from an EMBL/GenBank/DDBJ whole genome shotgun (WGS) entry which is preliminary data.</text>
</comment>
<evidence type="ECO:0000256" key="4">
    <source>
        <dbReference type="ARBA" id="ARBA00023163"/>
    </source>
</evidence>
<keyword evidence="3" id="KW-0238">DNA-binding</keyword>
<dbReference type="PANTHER" id="PTHR30204">
    <property type="entry name" value="REDOX-CYCLING DRUG-SENSING TRANSCRIPTIONAL ACTIVATOR SOXR"/>
    <property type="match status" value="1"/>
</dbReference>
<dbReference type="EMBL" id="BIFS01000001">
    <property type="protein sequence ID" value="GCE19108.1"/>
    <property type="molecule type" value="Genomic_DNA"/>
</dbReference>
<dbReference type="RefSeq" id="WP_161977358.1">
    <property type="nucleotide sequence ID" value="NZ_BIFS01000001.1"/>
</dbReference>
<dbReference type="CDD" id="cd00592">
    <property type="entry name" value="HTH_MerR-like"/>
    <property type="match status" value="1"/>
</dbReference>
<organism evidence="6 7">
    <name type="scientific">Dictyobacter kobayashii</name>
    <dbReference type="NCBI Taxonomy" id="2014872"/>
    <lineage>
        <taxon>Bacteria</taxon>
        <taxon>Bacillati</taxon>
        <taxon>Chloroflexota</taxon>
        <taxon>Ktedonobacteria</taxon>
        <taxon>Ktedonobacterales</taxon>
        <taxon>Dictyobacteraceae</taxon>
        <taxon>Dictyobacter</taxon>
    </lineage>
</organism>
<dbReference type="Gene3D" id="1.10.1660.10">
    <property type="match status" value="1"/>
</dbReference>
<feature type="domain" description="HTH merR-type" evidence="5">
    <location>
        <begin position="4"/>
        <end position="73"/>
    </location>
</feature>
<dbReference type="GO" id="GO:0003677">
    <property type="term" value="F:DNA binding"/>
    <property type="evidence" value="ECO:0007669"/>
    <property type="project" value="UniProtKB-KW"/>
</dbReference>
<dbReference type="AlphaFoldDB" id="A0A402AIX8"/>
<keyword evidence="1" id="KW-0678">Repressor</keyword>
<evidence type="ECO:0000313" key="7">
    <source>
        <dbReference type="Proteomes" id="UP000287188"/>
    </source>
</evidence>